<sequence length="623" mass="68990">MSSLAARYSLWIELDPSTATDSTEAYLPADICGPLPRHSQIVHLEPGWEVQDRKQKQKHRRRTLPPPISSSTQAQHPDWRYGPIRVDWFDLMPDRDREKTFTLTTTEPESGSTLLPSGTLHLFRHPSAPPLPSDDPSDGPLLGILALPSYFTPSDLLDFLSPVLPPHANALAHIRVLRDAFPDRSLVLLKFRPGPDALIAAEDFTAAHNGRPFQDASPEVCRLITLDSVLITPTPSAQPPEAHPPQPRQVLTGLELPTCPVCLDRMDSALTGLITVPCTHTFHCACLSRWPDSRCPVCRASTAPSLPLRETELSAYPPSALPAPEGGHCAQCSATTSLWICLICGNLGCGRYAQAHAAQHYQRTEHAFALELETQRVWDYAGDTYVHRLIRNRADGKVVELPSGPIAGPAGEQGGLGQGEEEKGKGKGPGQEDAQVAEKMEAMGVEYGLLLSAQLETQRTWYEERIGEVERRLVDALQGSERAELERKREEKRVEREETVLASERAARERAERRAAQAVELARSVQRELAAEQAVARGLMENLAAAKGREEAHVREKGEWEERMRDMEEQLRDVMIFLEAREKIESGQIGEEVQGGSVELPPTPKADETQRNGGARKKRTPKR</sequence>
<evidence type="ECO:0000256" key="2">
    <source>
        <dbReference type="ARBA" id="ARBA00022771"/>
    </source>
</evidence>
<dbReference type="AlphaFoldDB" id="A0A167S761"/>
<dbReference type="SUPFAM" id="SSF57850">
    <property type="entry name" value="RING/U-box"/>
    <property type="match status" value="2"/>
</dbReference>
<dbReference type="PROSITE" id="PS50089">
    <property type="entry name" value="ZF_RING_2"/>
    <property type="match status" value="1"/>
</dbReference>
<dbReference type="SMART" id="SM00290">
    <property type="entry name" value="ZnF_UBP"/>
    <property type="match status" value="1"/>
</dbReference>
<organism evidence="9 10">
    <name type="scientific">Calocera viscosa (strain TUFC12733)</name>
    <dbReference type="NCBI Taxonomy" id="1330018"/>
    <lineage>
        <taxon>Eukaryota</taxon>
        <taxon>Fungi</taxon>
        <taxon>Dikarya</taxon>
        <taxon>Basidiomycota</taxon>
        <taxon>Agaricomycotina</taxon>
        <taxon>Dacrymycetes</taxon>
        <taxon>Dacrymycetales</taxon>
        <taxon>Dacrymycetaceae</taxon>
        <taxon>Calocera</taxon>
    </lineage>
</organism>
<feature type="compositionally biased region" description="Polar residues" evidence="6">
    <location>
        <begin position="102"/>
        <end position="116"/>
    </location>
</feature>
<dbReference type="GO" id="GO:0008270">
    <property type="term" value="F:zinc ion binding"/>
    <property type="evidence" value="ECO:0007669"/>
    <property type="project" value="UniProtKB-KW"/>
</dbReference>
<gene>
    <name evidence="9" type="ORF">CALVIDRAFT_559442</name>
</gene>
<dbReference type="Pfam" id="PF07576">
    <property type="entry name" value="BRAP2"/>
    <property type="match status" value="1"/>
</dbReference>
<dbReference type="OrthoDB" id="273556at2759"/>
<feature type="domain" description="UBP-type" evidence="8">
    <location>
        <begin position="296"/>
        <end position="405"/>
    </location>
</feature>
<evidence type="ECO:0000256" key="6">
    <source>
        <dbReference type="SAM" id="MobiDB-lite"/>
    </source>
</evidence>
<evidence type="ECO:0000313" key="10">
    <source>
        <dbReference type="Proteomes" id="UP000076738"/>
    </source>
</evidence>
<feature type="region of interest" description="Disordered" evidence="6">
    <location>
        <begin position="586"/>
        <end position="623"/>
    </location>
</feature>
<dbReference type="CDD" id="cd16457">
    <property type="entry name" value="RING-H2_BRAP2"/>
    <property type="match status" value="1"/>
</dbReference>
<keyword evidence="5" id="KW-0175">Coiled coil</keyword>
<dbReference type="PANTHER" id="PTHR24007">
    <property type="entry name" value="BRCA1-ASSOCIATED PROTEIN"/>
    <property type="match status" value="1"/>
</dbReference>
<feature type="compositionally biased region" description="Basic residues" evidence="6">
    <location>
        <begin position="614"/>
        <end position="623"/>
    </location>
</feature>
<dbReference type="InterPro" id="IPR011422">
    <property type="entry name" value="BRAP2/ETP1_RRM"/>
</dbReference>
<evidence type="ECO:0000256" key="4">
    <source>
        <dbReference type="PROSITE-ProRule" id="PRU00502"/>
    </source>
</evidence>
<feature type="coiled-coil region" evidence="5">
    <location>
        <begin position="480"/>
        <end position="570"/>
    </location>
</feature>
<feature type="region of interest" description="Disordered" evidence="6">
    <location>
        <begin position="47"/>
        <end position="78"/>
    </location>
</feature>
<evidence type="ECO:0000259" key="8">
    <source>
        <dbReference type="PROSITE" id="PS50271"/>
    </source>
</evidence>
<dbReference type="SMART" id="SM00184">
    <property type="entry name" value="RING"/>
    <property type="match status" value="1"/>
</dbReference>
<evidence type="ECO:0000259" key="7">
    <source>
        <dbReference type="PROSITE" id="PS50089"/>
    </source>
</evidence>
<dbReference type="InterPro" id="IPR001607">
    <property type="entry name" value="Znf_UBP"/>
</dbReference>
<feature type="domain" description="RING-type" evidence="7">
    <location>
        <begin position="259"/>
        <end position="299"/>
    </location>
</feature>
<name>A0A167S761_CALVF</name>
<dbReference type="Proteomes" id="UP000076738">
    <property type="component" value="Unassembled WGS sequence"/>
</dbReference>
<accession>A0A167S761</accession>
<dbReference type="STRING" id="1330018.A0A167S761"/>
<keyword evidence="3" id="KW-0862">Zinc</keyword>
<dbReference type="EMBL" id="KV417266">
    <property type="protein sequence ID" value="KZP01639.1"/>
    <property type="molecule type" value="Genomic_DNA"/>
</dbReference>
<keyword evidence="1" id="KW-0479">Metal-binding</keyword>
<dbReference type="InterPro" id="IPR001841">
    <property type="entry name" value="Znf_RING"/>
</dbReference>
<keyword evidence="2 4" id="KW-0863">Zinc-finger</keyword>
<dbReference type="PANTHER" id="PTHR24007:SF7">
    <property type="entry name" value="BRCA1-ASSOCIATED PROTEIN"/>
    <property type="match status" value="1"/>
</dbReference>
<feature type="region of interest" description="Disordered" evidence="6">
    <location>
        <begin position="102"/>
        <end position="137"/>
    </location>
</feature>
<feature type="region of interest" description="Disordered" evidence="6">
    <location>
        <begin position="401"/>
        <end position="434"/>
    </location>
</feature>
<evidence type="ECO:0000256" key="5">
    <source>
        <dbReference type="SAM" id="Coils"/>
    </source>
</evidence>
<dbReference type="GO" id="GO:0016567">
    <property type="term" value="P:protein ubiquitination"/>
    <property type="evidence" value="ECO:0007669"/>
    <property type="project" value="TreeGrafter"/>
</dbReference>
<protein>
    <submittedName>
        <fullName evidence="9">Zf-UBP-domain-containing protein</fullName>
    </submittedName>
</protein>
<keyword evidence="10" id="KW-1185">Reference proteome</keyword>
<evidence type="ECO:0000256" key="1">
    <source>
        <dbReference type="ARBA" id="ARBA00022723"/>
    </source>
</evidence>
<dbReference type="Gene3D" id="3.30.40.10">
    <property type="entry name" value="Zinc/RING finger domain, C3HC4 (zinc finger)"/>
    <property type="match status" value="2"/>
</dbReference>
<evidence type="ECO:0000313" key="9">
    <source>
        <dbReference type="EMBL" id="KZP01639.1"/>
    </source>
</evidence>
<dbReference type="GO" id="GO:0061630">
    <property type="term" value="F:ubiquitin protein ligase activity"/>
    <property type="evidence" value="ECO:0007669"/>
    <property type="project" value="TreeGrafter"/>
</dbReference>
<dbReference type="GO" id="GO:0007265">
    <property type="term" value="P:Ras protein signal transduction"/>
    <property type="evidence" value="ECO:0007669"/>
    <property type="project" value="TreeGrafter"/>
</dbReference>
<dbReference type="InterPro" id="IPR013083">
    <property type="entry name" value="Znf_RING/FYVE/PHD"/>
</dbReference>
<evidence type="ECO:0000256" key="3">
    <source>
        <dbReference type="ARBA" id="ARBA00022833"/>
    </source>
</evidence>
<dbReference type="PROSITE" id="PS50271">
    <property type="entry name" value="ZF_UBP"/>
    <property type="match status" value="1"/>
</dbReference>
<dbReference type="Pfam" id="PF13639">
    <property type="entry name" value="zf-RING_2"/>
    <property type="match status" value="1"/>
</dbReference>
<dbReference type="Pfam" id="PF02148">
    <property type="entry name" value="zf-UBP"/>
    <property type="match status" value="1"/>
</dbReference>
<reference evidence="9 10" key="1">
    <citation type="journal article" date="2016" name="Mol. Biol. Evol.">
        <title>Comparative Genomics of Early-Diverging Mushroom-Forming Fungi Provides Insights into the Origins of Lignocellulose Decay Capabilities.</title>
        <authorList>
            <person name="Nagy L.G."/>
            <person name="Riley R."/>
            <person name="Tritt A."/>
            <person name="Adam C."/>
            <person name="Daum C."/>
            <person name="Floudas D."/>
            <person name="Sun H."/>
            <person name="Yadav J.S."/>
            <person name="Pangilinan J."/>
            <person name="Larsson K.H."/>
            <person name="Matsuura K."/>
            <person name="Barry K."/>
            <person name="Labutti K."/>
            <person name="Kuo R."/>
            <person name="Ohm R.A."/>
            <person name="Bhattacharya S.S."/>
            <person name="Shirouzu T."/>
            <person name="Yoshinaga Y."/>
            <person name="Martin F.M."/>
            <person name="Grigoriev I.V."/>
            <person name="Hibbett D.S."/>
        </authorList>
    </citation>
    <scope>NUCLEOTIDE SEQUENCE [LARGE SCALE GENOMIC DNA]</scope>
    <source>
        <strain evidence="9 10">TUFC12733</strain>
    </source>
</reference>
<dbReference type="GO" id="GO:0005737">
    <property type="term" value="C:cytoplasm"/>
    <property type="evidence" value="ECO:0007669"/>
    <property type="project" value="TreeGrafter"/>
</dbReference>
<dbReference type="InterPro" id="IPR047243">
    <property type="entry name" value="RING-H2_BRAP2"/>
</dbReference>
<proteinExistence type="predicted"/>